<gene>
    <name evidence="2" type="ORF">CDOO_05190</name>
</gene>
<organism evidence="2 3">
    <name type="scientific">Corynebacterium doosanense CAU 212 = DSM 45436</name>
    <dbReference type="NCBI Taxonomy" id="558173"/>
    <lineage>
        <taxon>Bacteria</taxon>
        <taxon>Bacillati</taxon>
        <taxon>Actinomycetota</taxon>
        <taxon>Actinomycetes</taxon>
        <taxon>Mycobacteriales</taxon>
        <taxon>Corynebacteriaceae</taxon>
        <taxon>Corynebacterium</taxon>
    </lineage>
</organism>
<dbReference type="eggNOG" id="COG0177">
    <property type="taxonomic scope" value="Bacteria"/>
</dbReference>
<dbReference type="RefSeq" id="WP_018022642.1">
    <property type="nucleotide sequence ID" value="NZ_AQUX01000010.1"/>
</dbReference>
<dbReference type="InterPro" id="IPR003265">
    <property type="entry name" value="HhH-GPD_domain"/>
</dbReference>
<dbReference type="SMART" id="SM00478">
    <property type="entry name" value="ENDO3c"/>
    <property type="match status" value="1"/>
</dbReference>
<dbReference type="KEGG" id="cdo:CDOO_05190"/>
<dbReference type="OrthoDB" id="3078554at2"/>
<dbReference type="Gene3D" id="1.10.340.30">
    <property type="entry name" value="Hypothetical protein, domain 2"/>
    <property type="match status" value="1"/>
</dbReference>
<keyword evidence="3" id="KW-1185">Reference proteome</keyword>
<evidence type="ECO:0000313" key="2">
    <source>
        <dbReference type="EMBL" id="AIT60712.1"/>
    </source>
</evidence>
<dbReference type="InterPro" id="IPR011257">
    <property type="entry name" value="DNA_glycosylase"/>
</dbReference>
<name>A0A097IEY8_9CORY</name>
<evidence type="ECO:0000313" key="3">
    <source>
        <dbReference type="Proteomes" id="UP000029914"/>
    </source>
</evidence>
<protein>
    <submittedName>
        <fullName evidence="2">Endonuclease</fullName>
    </submittedName>
</protein>
<keyword evidence="2" id="KW-0378">Hydrolase</keyword>
<accession>A0A097IEY8</accession>
<keyword evidence="2" id="KW-0540">Nuclease</keyword>
<evidence type="ECO:0000259" key="1">
    <source>
        <dbReference type="SMART" id="SM00478"/>
    </source>
</evidence>
<dbReference type="STRING" id="558173.CDOO_05190"/>
<feature type="domain" description="HhH-GPD" evidence="1">
    <location>
        <begin position="41"/>
        <end position="196"/>
    </location>
</feature>
<dbReference type="AlphaFoldDB" id="A0A097IEY8"/>
<keyword evidence="2" id="KW-0255">Endonuclease</keyword>
<dbReference type="GO" id="GO:0006284">
    <property type="term" value="P:base-excision repair"/>
    <property type="evidence" value="ECO:0007669"/>
    <property type="project" value="InterPro"/>
</dbReference>
<sequence>MSDRDTVRKLLEERGETFAEQAHITVRDEPSALFRLLTLCMLQAKPISADIAVAALRELNKQGLGTPEKVLSAPRSTFLSAFGRAGYARYDESSTTYLKKLARVLTDEYDGDLRELRGPDVAKKLQKFDGVGPACADMFLREVQGIWPEVAPVFDKKAIEGAKKLGLPESADDLAELVDPEDLPRLAAALVRVALDKTAG</sequence>
<proteinExistence type="predicted"/>
<dbReference type="GO" id="GO:0004519">
    <property type="term" value="F:endonuclease activity"/>
    <property type="evidence" value="ECO:0007669"/>
    <property type="project" value="UniProtKB-KW"/>
</dbReference>
<reference evidence="2 3" key="1">
    <citation type="submission" date="2013-09" db="EMBL/GenBank/DDBJ databases">
        <title>Complete genome sequence of Corynebacterium doosanense CAU 212(T) (=DSM 45436(T)), isolated from activated sludge.</title>
        <authorList>
            <person name="Schaffert L."/>
            <person name="Albersmeier A."/>
            <person name="Kalinowski J."/>
            <person name="Ruckert C."/>
        </authorList>
    </citation>
    <scope>NUCLEOTIDE SEQUENCE [LARGE SCALE GENOMIC DNA]</scope>
    <source>
        <strain evidence="2 3">CAU 212</strain>
    </source>
</reference>
<dbReference type="SUPFAM" id="SSF48150">
    <property type="entry name" value="DNA-glycosylase"/>
    <property type="match status" value="1"/>
</dbReference>
<dbReference type="Proteomes" id="UP000029914">
    <property type="component" value="Chromosome"/>
</dbReference>
<dbReference type="EMBL" id="CP006764">
    <property type="protein sequence ID" value="AIT60712.1"/>
    <property type="molecule type" value="Genomic_DNA"/>
</dbReference>
<dbReference type="HOGENOM" id="CLU_050554_1_1_11"/>